<evidence type="ECO:0000259" key="8">
    <source>
        <dbReference type="PROSITE" id="PS50893"/>
    </source>
</evidence>
<dbReference type="Pfam" id="PF00005">
    <property type="entry name" value="ABC_tran"/>
    <property type="match status" value="2"/>
</dbReference>
<organism evidence="9 10">
    <name type="scientific">Nitratireductor aquibiodomus</name>
    <dbReference type="NCBI Taxonomy" id="204799"/>
    <lineage>
        <taxon>Bacteria</taxon>
        <taxon>Pseudomonadati</taxon>
        <taxon>Pseudomonadota</taxon>
        <taxon>Alphaproteobacteria</taxon>
        <taxon>Hyphomicrobiales</taxon>
        <taxon>Phyllobacteriaceae</taxon>
        <taxon>Nitratireductor</taxon>
    </lineage>
</organism>
<dbReference type="InterPro" id="IPR050388">
    <property type="entry name" value="ABC_Ni/Peptide_Import"/>
</dbReference>
<evidence type="ECO:0000256" key="2">
    <source>
        <dbReference type="ARBA" id="ARBA00005417"/>
    </source>
</evidence>
<dbReference type="PANTHER" id="PTHR43297:SF2">
    <property type="entry name" value="DIPEPTIDE TRANSPORT ATP-BINDING PROTEIN DPPD"/>
    <property type="match status" value="1"/>
</dbReference>
<proteinExistence type="inferred from homology"/>
<keyword evidence="6 9" id="KW-0067">ATP-binding</keyword>
<dbReference type="InterPro" id="IPR003593">
    <property type="entry name" value="AAA+_ATPase"/>
</dbReference>
<dbReference type="GO" id="GO:0015833">
    <property type="term" value="P:peptide transport"/>
    <property type="evidence" value="ECO:0007669"/>
    <property type="project" value="InterPro"/>
</dbReference>
<dbReference type="RefSeq" id="WP_090329587.1">
    <property type="nucleotide sequence ID" value="NZ_FNSL01000001.1"/>
</dbReference>
<dbReference type="Gene3D" id="3.40.50.300">
    <property type="entry name" value="P-loop containing nucleotide triphosphate hydrolases"/>
    <property type="match status" value="2"/>
</dbReference>
<feature type="domain" description="ABC transporter" evidence="8">
    <location>
        <begin position="278"/>
        <end position="518"/>
    </location>
</feature>
<comment type="similarity">
    <text evidence="2">Belongs to the ABC transporter superfamily.</text>
</comment>
<keyword evidence="4" id="KW-1003">Cell membrane</keyword>
<dbReference type="SUPFAM" id="SSF52540">
    <property type="entry name" value="P-loop containing nucleoside triphosphate hydrolases"/>
    <property type="match status" value="2"/>
</dbReference>
<dbReference type="CDD" id="cd03257">
    <property type="entry name" value="ABC_NikE_OppD_transporters"/>
    <property type="match status" value="2"/>
</dbReference>
<dbReference type="GO" id="GO:0005524">
    <property type="term" value="F:ATP binding"/>
    <property type="evidence" value="ECO:0007669"/>
    <property type="project" value="UniProtKB-KW"/>
</dbReference>
<dbReference type="Pfam" id="PF08352">
    <property type="entry name" value="oligo_HPY"/>
    <property type="match status" value="2"/>
</dbReference>
<reference evidence="10" key="1">
    <citation type="submission" date="2016-10" db="EMBL/GenBank/DDBJ databases">
        <authorList>
            <person name="Varghese N."/>
            <person name="Submissions S."/>
        </authorList>
    </citation>
    <scope>NUCLEOTIDE SEQUENCE [LARGE SCALE GENOMIC DNA]</scope>
    <source>
        <strain evidence="10">ES.061</strain>
    </source>
</reference>
<sequence length="526" mass="57377">MARSAPLLSVENLSIALPGVADRTHAVAGVSFSVAPGEILCIVGESGSGKSVMSLAIMGLLSRGLSVEGGKILFEGQDLLTMPSKARRDLAGRRIAMVFQEPIASLNPFYRVGEQVAEVFRLHTDMSNAQIRERVLELFSEVLLPEPELIYQRYPHQLSGGQCQRVMIAMALALEPAVLIADEPTTALDVTTQAQILDLIRDLRDRHGTAVVFITHDFGVVEEIADRVAVMQSGHLVEEGTKERIMNAPAHPYTRALLAAVPRLAPRDVQANEKPPFLVAENLQKRWPEREIPALEDVSLSIRPGETIGLVGESGSGKSTLARAIIRLGTVDGGSIMLNGEDLVGKEGAPLRALRRHIQMVFQDPYSALDPRQKIGSALTEGPMANGLSRREAEERVRELISAVGLQPSALDRFPHEFSGGQRQRICIARALALRPDLLIADEALSALDVTMQAQVLELLGDMQARLGFAMLFITHDLRIASSLCDRICVMQRGRIIEEAEPRELFTHSRHPYTQALLQAIPGGSV</sequence>
<keyword evidence="5" id="KW-0547">Nucleotide-binding</keyword>
<gene>
    <name evidence="9" type="ORF">SAMN05216452_3426</name>
</gene>
<evidence type="ECO:0000256" key="1">
    <source>
        <dbReference type="ARBA" id="ARBA00004417"/>
    </source>
</evidence>
<comment type="subcellular location">
    <subcellularLocation>
        <location evidence="1">Cell inner membrane</location>
        <topology evidence="1">Peripheral membrane protein</topology>
    </subcellularLocation>
</comment>
<dbReference type="InterPro" id="IPR027417">
    <property type="entry name" value="P-loop_NTPase"/>
</dbReference>
<dbReference type="NCBIfam" id="NF007739">
    <property type="entry name" value="PRK10419.1"/>
    <property type="match status" value="2"/>
</dbReference>
<dbReference type="PANTHER" id="PTHR43297">
    <property type="entry name" value="OLIGOPEPTIDE TRANSPORT ATP-BINDING PROTEIN APPD"/>
    <property type="match status" value="1"/>
</dbReference>
<evidence type="ECO:0000313" key="9">
    <source>
        <dbReference type="EMBL" id="SEB85231.1"/>
    </source>
</evidence>
<dbReference type="EMBL" id="FNSL01000001">
    <property type="protein sequence ID" value="SEB85231.1"/>
    <property type="molecule type" value="Genomic_DNA"/>
</dbReference>
<dbReference type="GO" id="GO:0016887">
    <property type="term" value="F:ATP hydrolysis activity"/>
    <property type="evidence" value="ECO:0007669"/>
    <property type="project" value="InterPro"/>
</dbReference>
<dbReference type="NCBIfam" id="NF008453">
    <property type="entry name" value="PRK11308.1"/>
    <property type="match status" value="2"/>
</dbReference>
<dbReference type="GO" id="GO:0055085">
    <property type="term" value="P:transmembrane transport"/>
    <property type="evidence" value="ECO:0007669"/>
    <property type="project" value="UniProtKB-ARBA"/>
</dbReference>
<evidence type="ECO:0000256" key="5">
    <source>
        <dbReference type="ARBA" id="ARBA00022741"/>
    </source>
</evidence>
<evidence type="ECO:0000256" key="3">
    <source>
        <dbReference type="ARBA" id="ARBA00022448"/>
    </source>
</evidence>
<keyword evidence="10" id="KW-1185">Reference proteome</keyword>
<dbReference type="InterPro" id="IPR013563">
    <property type="entry name" value="Oligopep_ABC_C"/>
</dbReference>
<evidence type="ECO:0000256" key="7">
    <source>
        <dbReference type="ARBA" id="ARBA00023136"/>
    </source>
</evidence>
<keyword evidence="7" id="KW-0472">Membrane</keyword>
<dbReference type="InterPro" id="IPR003439">
    <property type="entry name" value="ABC_transporter-like_ATP-bd"/>
</dbReference>
<evidence type="ECO:0000313" key="10">
    <source>
        <dbReference type="Proteomes" id="UP000199064"/>
    </source>
</evidence>
<dbReference type="PROSITE" id="PS00211">
    <property type="entry name" value="ABC_TRANSPORTER_1"/>
    <property type="match status" value="2"/>
</dbReference>
<accession>A0A1H4MQA7</accession>
<evidence type="ECO:0000256" key="4">
    <source>
        <dbReference type="ARBA" id="ARBA00022475"/>
    </source>
</evidence>
<dbReference type="AlphaFoldDB" id="A0A1H4MQA7"/>
<protein>
    <submittedName>
        <fullName evidence="9">Peptide/nickel transport system ATP-binding protein</fullName>
    </submittedName>
</protein>
<dbReference type="FunFam" id="3.40.50.300:FF:000016">
    <property type="entry name" value="Oligopeptide ABC transporter ATP-binding component"/>
    <property type="match status" value="1"/>
</dbReference>
<dbReference type="PROSITE" id="PS50893">
    <property type="entry name" value="ABC_TRANSPORTER_2"/>
    <property type="match status" value="2"/>
</dbReference>
<dbReference type="SMART" id="SM00382">
    <property type="entry name" value="AAA"/>
    <property type="match status" value="2"/>
</dbReference>
<dbReference type="InterPro" id="IPR017871">
    <property type="entry name" value="ABC_transporter-like_CS"/>
</dbReference>
<keyword evidence="3" id="KW-0813">Transport</keyword>
<evidence type="ECO:0000256" key="6">
    <source>
        <dbReference type="ARBA" id="ARBA00022840"/>
    </source>
</evidence>
<name>A0A1H4MQA7_9HYPH</name>
<dbReference type="Proteomes" id="UP000199064">
    <property type="component" value="Unassembled WGS sequence"/>
</dbReference>
<feature type="domain" description="ABC transporter" evidence="8">
    <location>
        <begin position="8"/>
        <end position="258"/>
    </location>
</feature>
<dbReference type="GO" id="GO:0005886">
    <property type="term" value="C:plasma membrane"/>
    <property type="evidence" value="ECO:0007669"/>
    <property type="project" value="UniProtKB-SubCell"/>
</dbReference>